<feature type="non-terminal residue" evidence="2">
    <location>
        <position position="1"/>
    </location>
</feature>
<feature type="compositionally biased region" description="Basic and acidic residues" evidence="1">
    <location>
        <begin position="58"/>
        <end position="69"/>
    </location>
</feature>
<dbReference type="Proteomes" id="UP000266841">
    <property type="component" value="Unassembled WGS sequence"/>
</dbReference>
<dbReference type="EMBL" id="AGNL01024412">
    <property type="protein sequence ID" value="EJK58712.1"/>
    <property type="molecule type" value="Genomic_DNA"/>
</dbReference>
<sequence>GERERFEPNGPGPANREYDDEDDSHYQDRVSGQRRRPRFRPPELGTSRPQPYGLGSAAKREWDYEDCSRRYGRYQHQGSGQQRQSRFQPPELGPSRPRQERLAPYEPGSAKRGHDDEDGTRGQG</sequence>
<reference evidence="2 3" key="1">
    <citation type="journal article" date="2012" name="Genome Biol.">
        <title>Genome and low-iron response of an oceanic diatom adapted to chronic iron limitation.</title>
        <authorList>
            <person name="Lommer M."/>
            <person name="Specht M."/>
            <person name="Roy A.S."/>
            <person name="Kraemer L."/>
            <person name="Andreson R."/>
            <person name="Gutowska M.A."/>
            <person name="Wolf J."/>
            <person name="Bergner S.V."/>
            <person name="Schilhabel M.B."/>
            <person name="Klostermeier U.C."/>
            <person name="Beiko R.G."/>
            <person name="Rosenstiel P."/>
            <person name="Hippler M."/>
            <person name="Laroche J."/>
        </authorList>
    </citation>
    <scope>NUCLEOTIDE SEQUENCE [LARGE SCALE GENOMIC DNA]</scope>
    <source>
        <strain evidence="2 3">CCMP1005</strain>
    </source>
</reference>
<feature type="compositionally biased region" description="Low complexity" evidence="1">
    <location>
        <begin position="74"/>
        <end position="86"/>
    </location>
</feature>
<keyword evidence="3" id="KW-1185">Reference proteome</keyword>
<feature type="region of interest" description="Disordered" evidence="1">
    <location>
        <begin position="1"/>
        <end position="124"/>
    </location>
</feature>
<dbReference type="AlphaFoldDB" id="K0SJS9"/>
<accession>K0SJS9</accession>
<comment type="caution">
    <text evidence="2">The sequence shown here is derived from an EMBL/GenBank/DDBJ whole genome shotgun (WGS) entry which is preliminary data.</text>
</comment>
<proteinExistence type="predicted"/>
<organism evidence="2 3">
    <name type="scientific">Thalassiosira oceanica</name>
    <name type="common">Marine diatom</name>
    <dbReference type="NCBI Taxonomy" id="159749"/>
    <lineage>
        <taxon>Eukaryota</taxon>
        <taxon>Sar</taxon>
        <taxon>Stramenopiles</taxon>
        <taxon>Ochrophyta</taxon>
        <taxon>Bacillariophyta</taxon>
        <taxon>Coscinodiscophyceae</taxon>
        <taxon>Thalassiosirophycidae</taxon>
        <taxon>Thalassiosirales</taxon>
        <taxon>Thalassiosiraceae</taxon>
        <taxon>Thalassiosira</taxon>
    </lineage>
</organism>
<evidence type="ECO:0000256" key="1">
    <source>
        <dbReference type="SAM" id="MobiDB-lite"/>
    </source>
</evidence>
<evidence type="ECO:0000313" key="2">
    <source>
        <dbReference type="EMBL" id="EJK58712.1"/>
    </source>
</evidence>
<protein>
    <submittedName>
        <fullName evidence="2">Uncharacterized protein</fullName>
    </submittedName>
</protein>
<gene>
    <name evidence="2" type="ORF">THAOC_21138</name>
</gene>
<name>K0SJS9_THAOC</name>
<evidence type="ECO:0000313" key="3">
    <source>
        <dbReference type="Proteomes" id="UP000266841"/>
    </source>
</evidence>